<proteinExistence type="predicted"/>
<dbReference type="Proteomes" id="UP000059672">
    <property type="component" value="Chromosome"/>
</dbReference>
<dbReference type="AlphaFoldDB" id="A0A0X8G4I4"/>
<gene>
    <name evidence="2" type="ORF">Lupro_00730</name>
</gene>
<evidence type="ECO:0000256" key="1">
    <source>
        <dbReference type="SAM" id="Phobius"/>
    </source>
</evidence>
<protein>
    <recommendedName>
        <fullName evidence="4">NADH dehydrogenase</fullName>
    </recommendedName>
</protein>
<evidence type="ECO:0000313" key="2">
    <source>
        <dbReference type="EMBL" id="AMC09875.1"/>
    </source>
</evidence>
<evidence type="ECO:0008006" key="4">
    <source>
        <dbReference type="Google" id="ProtNLM"/>
    </source>
</evidence>
<dbReference type="Gene3D" id="1.10.150.20">
    <property type="entry name" value="5' to 3' exonuclease, C-terminal subdomain"/>
    <property type="match status" value="1"/>
</dbReference>
<keyword evidence="1" id="KW-1133">Transmembrane helix</keyword>
<keyword evidence="3" id="KW-1185">Reference proteome</keyword>
<organism evidence="2 3">
    <name type="scientific">Lutibacter profundi</name>
    <dbReference type="NCBI Taxonomy" id="1622118"/>
    <lineage>
        <taxon>Bacteria</taxon>
        <taxon>Pseudomonadati</taxon>
        <taxon>Bacteroidota</taxon>
        <taxon>Flavobacteriia</taxon>
        <taxon>Flavobacteriales</taxon>
        <taxon>Flavobacteriaceae</taxon>
        <taxon>Lutibacter</taxon>
    </lineage>
</organism>
<feature type="transmembrane region" description="Helical" evidence="1">
    <location>
        <begin position="12"/>
        <end position="32"/>
    </location>
</feature>
<name>A0A0X8G4I4_9FLAO</name>
<reference evidence="2 3" key="2">
    <citation type="journal article" date="2016" name="Int. J. Syst. Evol. Microbiol.">
        <title>Lutibacter profundi sp. nov., isolated from a deep-sea hydrothermal system on the Arctic Mid-Ocean Ridge and emended description of the genus Lutibacter.</title>
        <authorList>
            <person name="Le Moine Bauer S."/>
            <person name="Roalkvam I."/>
            <person name="Steen I.H."/>
            <person name="Dahle H."/>
        </authorList>
    </citation>
    <scope>NUCLEOTIDE SEQUENCE [LARGE SCALE GENOMIC DNA]</scope>
    <source>
        <strain evidence="2 3">LP1</strain>
    </source>
</reference>
<dbReference type="RefSeq" id="WP_068205593.1">
    <property type="nucleotide sequence ID" value="NZ_CP013355.1"/>
</dbReference>
<dbReference type="EMBL" id="CP013355">
    <property type="protein sequence ID" value="AMC09875.1"/>
    <property type="molecule type" value="Genomic_DNA"/>
</dbReference>
<sequence length="169" mass="19427">MSLSIFSNPSIIHLLEIFFWMLGAFLIGLFFGKIKAYRKKNSKPHNSDKYVDLNIKDDLSKIRATKTFERGGKKMIKTIPIDTYDRGLNFNRIGFASIENKDNLKKIKGIGPSIEKKLNAIGIFTFEQISNFNSRDIAKITELIKFFAGRIERDDWVGQAFKLINESKN</sequence>
<dbReference type="KEGG" id="lut:Lupro_00730"/>
<evidence type="ECO:0000313" key="3">
    <source>
        <dbReference type="Proteomes" id="UP000059672"/>
    </source>
</evidence>
<keyword evidence="1" id="KW-0812">Transmembrane</keyword>
<accession>A0A0X8G4I4</accession>
<dbReference type="STRING" id="1622118.Lupro_00730"/>
<reference evidence="3" key="1">
    <citation type="submission" date="2015-12" db="EMBL/GenBank/DDBJ databases">
        <title>Complete genome sequence of Lutibacter profundus strain LP1.</title>
        <authorList>
            <person name="Wissuwa J."/>
            <person name="Le Moine Bauer S."/>
            <person name="Stokke R."/>
            <person name="Dahle H."/>
            <person name="Steen I.H."/>
        </authorList>
    </citation>
    <scope>NUCLEOTIDE SEQUENCE [LARGE SCALE GENOMIC DNA]</scope>
    <source>
        <strain evidence="3">LP1</strain>
    </source>
</reference>
<dbReference type="OrthoDB" id="9807941at2"/>
<keyword evidence="1" id="KW-0472">Membrane</keyword>